<organism evidence="6 7">
    <name type="scientific">Verticiella sediminum</name>
    <dbReference type="NCBI Taxonomy" id="1247510"/>
    <lineage>
        <taxon>Bacteria</taxon>
        <taxon>Pseudomonadati</taxon>
        <taxon>Pseudomonadota</taxon>
        <taxon>Betaproteobacteria</taxon>
        <taxon>Burkholderiales</taxon>
        <taxon>Alcaligenaceae</taxon>
        <taxon>Verticiella</taxon>
    </lineage>
</organism>
<dbReference type="EMBL" id="VLTJ01000035">
    <property type="protein sequence ID" value="TSH91508.1"/>
    <property type="molecule type" value="Genomic_DNA"/>
</dbReference>
<dbReference type="SUPFAM" id="SSF51316">
    <property type="entry name" value="Mss4-like"/>
    <property type="match status" value="1"/>
</dbReference>
<dbReference type="PANTHER" id="PTHR33337">
    <property type="entry name" value="GFA DOMAIN-CONTAINING PROTEIN"/>
    <property type="match status" value="1"/>
</dbReference>
<feature type="domain" description="CENP-V/GFA" evidence="5">
    <location>
        <begin position="3"/>
        <end position="131"/>
    </location>
</feature>
<evidence type="ECO:0000256" key="2">
    <source>
        <dbReference type="ARBA" id="ARBA00022723"/>
    </source>
</evidence>
<keyword evidence="2" id="KW-0479">Metal-binding</keyword>
<accession>A0A556AF50</accession>
<protein>
    <submittedName>
        <fullName evidence="6">GFA family protein</fullName>
    </submittedName>
</protein>
<dbReference type="Gene3D" id="3.90.1590.10">
    <property type="entry name" value="glutathione-dependent formaldehyde- activating enzyme (gfa)"/>
    <property type="match status" value="1"/>
</dbReference>
<dbReference type="Proteomes" id="UP000318405">
    <property type="component" value="Unassembled WGS sequence"/>
</dbReference>
<gene>
    <name evidence="6" type="ORF">FOZ76_18030</name>
</gene>
<keyword evidence="4" id="KW-0456">Lyase</keyword>
<dbReference type="PANTHER" id="PTHR33337:SF44">
    <property type="entry name" value="DUF636 DOMAIN PROTEIN (AFU_ORTHOLOGUE AFUA_1G09754)"/>
    <property type="match status" value="1"/>
</dbReference>
<evidence type="ECO:0000313" key="7">
    <source>
        <dbReference type="Proteomes" id="UP000318405"/>
    </source>
</evidence>
<name>A0A556AF50_9BURK</name>
<dbReference type="InterPro" id="IPR006913">
    <property type="entry name" value="CENP-V/GFA"/>
</dbReference>
<evidence type="ECO:0000256" key="1">
    <source>
        <dbReference type="ARBA" id="ARBA00005495"/>
    </source>
</evidence>
<comment type="similarity">
    <text evidence="1">Belongs to the Gfa family.</text>
</comment>
<evidence type="ECO:0000259" key="5">
    <source>
        <dbReference type="PROSITE" id="PS51891"/>
    </source>
</evidence>
<dbReference type="AlphaFoldDB" id="A0A556AF50"/>
<sequence length="164" mass="18330">MLLEGSCHCGAVRFRVESHEPVPFMRCYCSICRKTAGAGGFAINLGADNRTLDVEGREHLSVYRACMPTKGGGMERSSGHRHFCRQCGSQLWLWDPQWPDLVHPHASAIDTPLPVPPEHTHMMLGSRANWAVPQPNAGDRMFDEYPDESLAQWHRRQGFSGASD</sequence>
<dbReference type="GO" id="GO:0016846">
    <property type="term" value="F:carbon-sulfur lyase activity"/>
    <property type="evidence" value="ECO:0007669"/>
    <property type="project" value="InterPro"/>
</dbReference>
<reference evidence="6 7" key="1">
    <citation type="submission" date="2019-07" db="EMBL/GenBank/DDBJ databases">
        <title>Qingshengfaniella alkalisoli gen. nov., sp. nov., isolated from saline soil.</title>
        <authorList>
            <person name="Xu L."/>
            <person name="Huang X.-X."/>
            <person name="Sun J.-Q."/>
        </authorList>
    </citation>
    <scope>NUCLEOTIDE SEQUENCE [LARGE SCALE GENOMIC DNA]</scope>
    <source>
        <strain evidence="6 7">DSM 27279</strain>
    </source>
</reference>
<dbReference type="RefSeq" id="WP_143949681.1">
    <property type="nucleotide sequence ID" value="NZ_BAABMB010000006.1"/>
</dbReference>
<evidence type="ECO:0000313" key="6">
    <source>
        <dbReference type="EMBL" id="TSH91508.1"/>
    </source>
</evidence>
<dbReference type="InterPro" id="IPR011057">
    <property type="entry name" value="Mss4-like_sf"/>
</dbReference>
<dbReference type="PROSITE" id="PS51891">
    <property type="entry name" value="CENP_V_GFA"/>
    <property type="match status" value="1"/>
</dbReference>
<keyword evidence="7" id="KW-1185">Reference proteome</keyword>
<proteinExistence type="inferred from homology"/>
<evidence type="ECO:0000256" key="4">
    <source>
        <dbReference type="ARBA" id="ARBA00023239"/>
    </source>
</evidence>
<evidence type="ECO:0000256" key="3">
    <source>
        <dbReference type="ARBA" id="ARBA00022833"/>
    </source>
</evidence>
<dbReference type="Pfam" id="PF04828">
    <property type="entry name" value="GFA"/>
    <property type="match status" value="1"/>
</dbReference>
<keyword evidence="3" id="KW-0862">Zinc</keyword>
<comment type="caution">
    <text evidence="6">The sequence shown here is derived from an EMBL/GenBank/DDBJ whole genome shotgun (WGS) entry which is preliminary data.</text>
</comment>
<dbReference type="GO" id="GO:0046872">
    <property type="term" value="F:metal ion binding"/>
    <property type="evidence" value="ECO:0007669"/>
    <property type="project" value="UniProtKB-KW"/>
</dbReference>
<dbReference type="OrthoDB" id="327703at2"/>